<sequence>MLGKDLSFFLGKRSFRFDLFVNQPRKSSDTSRFVALVVGRSGIVFELRFPLIAHTQTPFFPDFFCRRRREVVCKIGPLGVMKFLFIIFLAIEQEKQEILAQVVLHLFRSESKRHSTAKNCVLRA</sequence>
<accession>A0A8D8F082</accession>
<reference evidence="1" key="1">
    <citation type="submission" date="2021-05" db="EMBL/GenBank/DDBJ databases">
        <authorList>
            <person name="Alioto T."/>
            <person name="Alioto T."/>
            <person name="Gomez Garrido J."/>
        </authorList>
    </citation>
    <scope>NUCLEOTIDE SEQUENCE</scope>
</reference>
<evidence type="ECO:0000313" key="1">
    <source>
        <dbReference type="EMBL" id="CAG6453701.1"/>
    </source>
</evidence>
<dbReference type="EMBL" id="HBUE01023670">
    <property type="protein sequence ID" value="CAG6453701.1"/>
    <property type="molecule type" value="Transcribed_RNA"/>
</dbReference>
<name>A0A8D8F082_CULPI</name>
<proteinExistence type="predicted"/>
<organism evidence="1">
    <name type="scientific">Culex pipiens</name>
    <name type="common">House mosquito</name>
    <dbReference type="NCBI Taxonomy" id="7175"/>
    <lineage>
        <taxon>Eukaryota</taxon>
        <taxon>Metazoa</taxon>
        <taxon>Ecdysozoa</taxon>
        <taxon>Arthropoda</taxon>
        <taxon>Hexapoda</taxon>
        <taxon>Insecta</taxon>
        <taxon>Pterygota</taxon>
        <taxon>Neoptera</taxon>
        <taxon>Endopterygota</taxon>
        <taxon>Diptera</taxon>
        <taxon>Nematocera</taxon>
        <taxon>Culicoidea</taxon>
        <taxon>Culicidae</taxon>
        <taxon>Culicinae</taxon>
        <taxon>Culicini</taxon>
        <taxon>Culex</taxon>
        <taxon>Culex</taxon>
    </lineage>
</organism>
<dbReference type="AlphaFoldDB" id="A0A8D8F082"/>
<protein>
    <submittedName>
        <fullName evidence="1">(northern house mosquito) hypothetical protein</fullName>
    </submittedName>
</protein>